<dbReference type="RefSeq" id="WP_136079364.1">
    <property type="nucleotide sequence ID" value="NZ_CAAHFG010000001.1"/>
</dbReference>
<evidence type="ECO:0000256" key="8">
    <source>
        <dbReference type="SAM" id="SignalP"/>
    </source>
</evidence>
<feature type="chain" id="PRO_5028840937" evidence="8">
    <location>
        <begin position="23"/>
        <end position="471"/>
    </location>
</feature>
<proteinExistence type="inferred from homology"/>
<evidence type="ECO:0000256" key="5">
    <source>
        <dbReference type="ARBA" id="ARBA00022801"/>
    </source>
</evidence>
<dbReference type="Gene3D" id="3.30.1120.10">
    <property type="match status" value="1"/>
</dbReference>
<sequence length="471" mass="52134">MKQLFTLLAIVFAALSALSAQRPPNVIIVFTDDQGYQDIGCFGSPDIATPHLDQMAQEGMRFTDFHVAAPVCTPSRAALLTGKYPQRLGMAKGVLFPHSGDKGLAPEEITIAEQLKKKNYATACIGKWHLGHTERVLPTAQGFDTYYGVPYSNDMWLAPELKPADDILLREGITMERMKTMAVKKLEKEGRNKVPLMRDNRVVEFPADQTTLTKRYAEEAVRFIEQNKDNPFFIYVTPAMPHIPLFASEAFKGKSKAGLYGDTIEEIDWAVGQINTALKKNGLEDNTLVIFTSDNGPWLSFGDHGGHALPLRNGKGSTFEGGLRVPCIMKMPGTIPAGTTCTEMMGTLDLLPTIGALAGIPVDHLIDGADASDLLKGKPGAKAPRDFFLYYLMNGKLTCIRMGDWKLIMDVPAISYSQKVEPKDYRKGKFEPELYNLRNDIGETNNLYKQHPEIAAKLRARAKAEHEKLAK</sequence>
<evidence type="ECO:0000256" key="3">
    <source>
        <dbReference type="ARBA" id="ARBA00022723"/>
    </source>
</evidence>
<keyword evidence="11" id="KW-1185">Reference proteome</keyword>
<evidence type="ECO:0000313" key="11">
    <source>
        <dbReference type="Proteomes" id="UP000366872"/>
    </source>
</evidence>
<evidence type="ECO:0000313" key="10">
    <source>
        <dbReference type="EMBL" id="VGO13823.1"/>
    </source>
</evidence>
<keyword evidence="7" id="KW-0325">Glycoprotein</keyword>
<feature type="signal peptide" evidence="8">
    <location>
        <begin position="1"/>
        <end position="22"/>
    </location>
</feature>
<gene>
    <name evidence="10" type="primary">atsA_147</name>
    <name evidence="10" type="ORF">PDESU_02380</name>
</gene>
<dbReference type="AlphaFoldDB" id="A0A6C2U1R1"/>
<dbReference type="EMBL" id="CAAHFG010000001">
    <property type="protein sequence ID" value="VGO13823.1"/>
    <property type="molecule type" value="Genomic_DNA"/>
</dbReference>
<keyword evidence="5" id="KW-0378">Hydrolase</keyword>
<comment type="similarity">
    <text evidence="2">Belongs to the sulfatase family.</text>
</comment>
<dbReference type="Proteomes" id="UP000366872">
    <property type="component" value="Unassembled WGS sequence"/>
</dbReference>
<dbReference type="GO" id="GO:0004065">
    <property type="term" value="F:arylsulfatase activity"/>
    <property type="evidence" value="ECO:0007669"/>
    <property type="project" value="TreeGrafter"/>
</dbReference>
<evidence type="ECO:0000256" key="1">
    <source>
        <dbReference type="ARBA" id="ARBA00001913"/>
    </source>
</evidence>
<dbReference type="PROSITE" id="PS00523">
    <property type="entry name" value="SULFATASE_1"/>
    <property type="match status" value="1"/>
</dbReference>
<dbReference type="InterPro" id="IPR000917">
    <property type="entry name" value="Sulfatase_N"/>
</dbReference>
<comment type="cofactor">
    <cofactor evidence="1">
        <name>Ca(2+)</name>
        <dbReference type="ChEBI" id="CHEBI:29108"/>
    </cofactor>
</comment>
<dbReference type="SUPFAM" id="SSF53649">
    <property type="entry name" value="Alkaline phosphatase-like"/>
    <property type="match status" value="1"/>
</dbReference>
<dbReference type="Gene3D" id="3.40.720.10">
    <property type="entry name" value="Alkaline Phosphatase, subunit A"/>
    <property type="match status" value="1"/>
</dbReference>
<dbReference type="CDD" id="cd16026">
    <property type="entry name" value="GALNS_like"/>
    <property type="match status" value="1"/>
</dbReference>
<dbReference type="PANTHER" id="PTHR42693">
    <property type="entry name" value="ARYLSULFATASE FAMILY MEMBER"/>
    <property type="match status" value="1"/>
</dbReference>
<evidence type="ECO:0000259" key="9">
    <source>
        <dbReference type="Pfam" id="PF00884"/>
    </source>
</evidence>
<organism evidence="10 11">
    <name type="scientific">Pontiella desulfatans</name>
    <dbReference type="NCBI Taxonomy" id="2750659"/>
    <lineage>
        <taxon>Bacteria</taxon>
        <taxon>Pseudomonadati</taxon>
        <taxon>Kiritimatiellota</taxon>
        <taxon>Kiritimatiellia</taxon>
        <taxon>Kiritimatiellales</taxon>
        <taxon>Pontiellaceae</taxon>
        <taxon>Pontiella</taxon>
    </lineage>
</organism>
<keyword evidence="6" id="KW-0106">Calcium</keyword>
<evidence type="ECO:0000256" key="2">
    <source>
        <dbReference type="ARBA" id="ARBA00008779"/>
    </source>
</evidence>
<evidence type="ECO:0000256" key="6">
    <source>
        <dbReference type="ARBA" id="ARBA00022837"/>
    </source>
</evidence>
<dbReference type="InterPro" id="IPR024607">
    <property type="entry name" value="Sulfatase_CS"/>
</dbReference>
<dbReference type="InterPro" id="IPR017850">
    <property type="entry name" value="Alkaline_phosphatase_core_sf"/>
</dbReference>
<dbReference type="GO" id="GO:0046872">
    <property type="term" value="F:metal ion binding"/>
    <property type="evidence" value="ECO:0007669"/>
    <property type="project" value="UniProtKB-KW"/>
</dbReference>
<name>A0A6C2U1R1_PONDE</name>
<protein>
    <submittedName>
        <fullName evidence="10">Arylsulfatase</fullName>
    </submittedName>
</protein>
<feature type="domain" description="Sulfatase N-terminal" evidence="9">
    <location>
        <begin position="24"/>
        <end position="360"/>
    </location>
</feature>
<evidence type="ECO:0000256" key="4">
    <source>
        <dbReference type="ARBA" id="ARBA00022729"/>
    </source>
</evidence>
<dbReference type="FunFam" id="3.40.720.10:FF:000023">
    <property type="entry name" value="Arylsulfatase A"/>
    <property type="match status" value="1"/>
</dbReference>
<keyword evidence="4 8" id="KW-0732">Signal</keyword>
<accession>A0A6C2U1R1</accession>
<reference evidence="10 11" key="1">
    <citation type="submission" date="2019-04" db="EMBL/GenBank/DDBJ databases">
        <authorList>
            <person name="Van Vliet M D."/>
        </authorList>
    </citation>
    <scope>NUCLEOTIDE SEQUENCE [LARGE SCALE GENOMIC DNA]</scope>
    <source>
        <strain evidence="10 11">F1</strain>
    </source>
</reference>
<dbReference type="InterPro" id="IPR050738">
    <property type="entry name" value="Sulfatase"/>
</dbReference>
<evidence type="ECO:0000256" key="7">
    <source>
        <dbReference type="ARBA" id="ARBA00023180"/>
    </source>
</evidence>
<dbReference type="PANTHER" id="PTHR42693:SF53">
    <property type="entry name" value="ENDO-4-O-SULFATASE"/>
    <property type="match status" value="1"/>
</dbReference>
<dbReference type="Pfam" id="PF00884">
    <property type="entry name" value="Sulfatase"/>
    <property type="match status" value="1"/>
</dbReference>
<keyword evidence="3" id="KW-0479">Metal-binding</keyword>